<keyword evidence="2" id="KW-1003">Cell membrane</keyword>
<accession>A0A0L8VC25</accession>
<evidence type="ECO:0000256" key="5">
    <source>
        <dbReference type="ARBA" id="ARBA00023136"/>
    </source>
</evidence>
<dbReference type="OrthoDB" id="9797028at2"/>
<comment type="subcellular location">
    <subcellularLocation>
        <location evidence="1">Cell membrane</location>
        <topology evidence="1">Multi-pass membrane protein</topology>
    </subcellularLocation>
</comment>
<dbReference type="GO" id="GO:0005886">
    <property type="term" value="C:plasma membrane"/>
    <property type="evidence" value="ECO:0007669"/>
    <property type="project" value="UniProtKB-SubCell"/>
</dbReference>
<dbReference type="AlphaFoldDB" id="A0A0L8VC25"/>
<evidence type="ECO:0000313" key="7">
    <source>
        <dbReference type="EMBL" id="KOH45908.1"/>
    </source>
</evidence>
<dbReference type="PANTHER" id="PTHR30213:SF1">
    <property type="entry name" value="INNER MEMBRANE PROTEIN YHJD"/>
    <property type="match status" value="1"/>
</dbReference>
<dbReference type="PIRSF" id="PIRSF035875">
    <property type="entry name" value="RNase_BN"/>
    <property type="match status" value="1"/>
</dbReference>
<gene>
    <name evidence="7" type="ORF">NC99_12840</name>
</gene>
<dbReference type="STRING" id="1409788.NC99_12840"/>
<evidence type="ECO:0000256" key="6">
    <source>
        <dbReference type="SAM" id="Phobius"/>
    </source>
</evidence>
<evidence type="ECO:0000313" key="8">
    <source>
        <dbReference type="Proteomes" id="UP000036958"/>
    </source>
</evidence>
<feature type="transmembrane region" description="Helical" evidence="6">
    <location>
        <begin position="250"/>
        <end position="276"/>
    </location>
</feature>
<dbReference type="EMBL" id="LGIA01000061">
    <property type="protein sequence ID" value="KOH45908.1"/>
    <property type="molecule type" value="Genomic_DNA"/>
</dbReference>
<feature type="transmembrane region" description="Helical" evidence="6">
    <location>
        <begin position="98"/>
        <end position="126"/>
    </location>
</feature>
<dbReference type="InterPro" id="IPR017039">
    <property type="entry name" value="Virul_fac_BrkB"/>
</dbReference>
<evidence type="ECO:0000256" key="4">
    <source>
        <dbReference type="ARBA" id="ARBA00022989"/>
    </source>
</evidence>
<sequence length="306" mass="34559">MQNKRFKFIQETLRIFRKTFTQFGTNNPVSMAATTAYFAIFSMAPILVIIISVFGFFTGDETMRTKLFNELDVLIGPESSQLLENAIQNYQITENSGIGAIIGVVFFLISATTLFSMMQNSINFIWRVKVRSSLKQGALKLAKDRVFSFGVILSLGFVVLVSLIIDASISFLKDFLRTYFSPDFVFLAQLANMVLSLAVVTAVFALIYRFLPDVKVKWRASWFGAVFTAILFVAGKFIIGIIIGESNLGAVYGAASSFVVILMWIYFVSIIFYFGVELTHQYSRYYKHDNKPVNYAIPFEINQLES</sequence>
<comment type="caution">
    <text evidence="7">The sequence shown here is derived from an EMBL/GenBank/DDBJ whole genome shotgun (WGS) entry which is preliminary data.</text>
</comment>
<dbReference type="Pfam" id="PF03631">
    <property type="entry name" value="Virul_fac_BrkB"/>
    <property type="match status" value="1"/>
</dbReference>
<proteinExistence type="predicted"/>
<organism evidence="7 8">
    <name type="scientific">Sunxiuqinia dokdonensis</name>
    <dbReference type="NCBI Taxonomy" id="1409788"/>
    <lineage>
        <taxon>Bacteria</taxon>
        <taxon>Pseudomonadati</taxon>
        <taxon>Bacteroidota</taxon>
        <taxon>Bacteroidia</taxon>
        <taxon>Marinilabiliales</taxon>
        <taxon>Prolixibacteraceae</taxon>
        <taxon>Sunxiuqinia</taxon>
    </lineage>
</organism>
<evidence type="ECO:0000256" key="3">
    <source>
        <dbReference type="ARBA" id="ARBA00022692"/>
    </source>
</evidence>
<dbReference type="Proteomes" id="UP000036958">
    <property type="component" value="Unassembled WGS sequence"/>
</dbReference>
<keyword evidence="8" id="KW-1185">Reference proteome</keyword>
<name>A0A0L8VC25_9BACT</name>
<protein>
    <submittedName>
        <fullName evidence="7">Uncharacterized protein</fullName>
    </submittedName>
</protein>
<evidence type="ECO:0000256" key="2">
    <source>
        <dbReference type="ARBA" id="ARBA00022475"/>
    </source>
</evidence>
<feature type="transmembrane region" description="Helical" evidence="6">
    <location>
        <begin position="220"/>
        <end position="244"/>
    </location>
</feature>
<evidence type="ECO:0000256" key="1">
    <source>
        <dbReference type="ARBA" id="ARBA00004651"/>
    </source>
</evidence>
<dbReference type="RefSeq" id="WP_053180792.1">
    <property type="nucleotide sequence ID" value="NZ_LGIA01000061.1"/>
</dbReference>
<feature type="transmembrane region" description="Helical" evidence="6">
    <location>
        <begin position="184"/>
        <end position="208"/>
    </location>
</feature>
<feature type="transmembrane region" description="Helical" evidence="6">
    <location>
        <begin position="36"/>
        <end position="57"/>
    </location>
</feature>
<reference evidence="8" key="1">
    <citation type="submission" date="2015-07" db="EMBL/GenBank/DDBJ databases">
        <title>Genome sequencing of Sunxiuqinia dokdonensis strain SK.</title>
        <authorList>
            <person name="Ahn S."/>
            <person name="Kim B.-C."/>
        </authorList>
    </citation>
    <scope>NUCLEOTIDE SEQUENCE [LARGE SCALE GENOMIC DNA]</scope>
    <source>
        <strain evidence="8">SK</strain>
    </source>
</reference>
<keyword evidence="5 6" id="KW-0472">Membrane</keyword>
<feature type="transmembrane region" description="Helical" evidence="6">
    <location>
        <begin position="146"/>
        <end position="172"/>
    </location>
</feature>
<keyword evidence="4 6" id="KW-1133">Transmembrane helix</keyword>
<keyword evidence="3 6" id="KW-0812">Transmembrane</keyword>
<dbReference type="PANTHER" id="PTHR30213">
    <property type="entry name" value="INNER MEMBRANE PROTEIN YHJD"/>
    <property type="match status" value="1"/>
</dbReference>